<keyword evidence="9" id="KW-1185">Reference proteome</keyword>
<dbReference type="GO" id="GO:0005886">
    <property type="term" value="C:plasma membrane"/>
    <property type="evidence" value="ECO:0007669"/>
    <property type="project" value="UniProtKB-SubCell"/>
</dbReference>
<dbReference type="InterPro" id="IPR009033">
    <property type="entry name" value="Calreticulin/calnexin_P_dom_sf"/>
</dbReference>
<feature type="signal peptide" evidence="7">
    <location>
        <begin position="1"/>
        <end position="24"/>
    </location>
</feature>
<evidence type="ECO:0000256" key="2">
    <source>
        <dbReference type="ARBA" id="ARBA00006386"/>
    </source>
</evidence>
<keyword evidence="7" id="KW-0732">Signal</keyword>
<dbReference type="Proteomes" id="UP001295423">
    <property type="component" value="Unassembled WGS sequence"/>
</dbReference>
<keyword evidence="6 7" id="KW-0472">Membrane</keyword>
<protein>
    <submittedName>
        <fullName evidence="8">Uncharacterized protein</fullName>
    </submittedName>
</protein>
<dbReference type="InterPro" id="IPR005524">
    <property type="entry name" value="DUF318"/>
</dbReference>
<dbReference type="GO" id="GO:0051082">
    <property type="term" value="F:unfolded protein binding"/>
    <property type="evidence" value="ECO:0007669"/>
    <property type="project" value="InterPro"/>
</dbReference>
<comment type="subcellular location">
    <subcellularLocation>
        <location evidence="1">Cell membrane</location>
        <topology evidence="1">Multi-pass membrane protein</topology>
    </subcellularLocation>
</comment>
<dbReference type="InterPro" id="IPR052923">
    <property type="entry name" value="UPF0718"/>
</dbReference>
<evidence type="ECO:0000256" key="3">
    <source>
        <dbReference type="ARBA" id="ARBA00022475"/>
    </source>
</evidence>
<dbReference type="PANTHER" id="PTHR34184:SF4">
    <property type="entry name" value="UPF0718 PROTEIN YCGR"/>
    <property type="match status" value="1"/>
</dbReference>
<feature type="transmembrane region" description="Helical" evidence="7">
    <location>
        <begin position="121"/>
        <end position="143"/>
    </location>
</feature>
<evidence type="ECO:0000313" key="8">
    <source>
        <dbReference type="EMBL" id="CAJ1935044.1"/>
    </source>
</evidence>
<dbReference type="SUPFAM" id="SSF63887">
    <property type="entry name" value="P-domain of calnexin/calreticulin"/>
    <property type="match status" value="1"/>
</dbReference>
<keyword evidence="3" id="KW-1003">Cell membrane</keyword>
<dbReference type="Pfam" id="PF00262">
    <property type="entry name" value="Calreticulin"/>
    <property type="match status" value="1"/>
</dbReference>
<dbReference type="Pfam" id="PF03773">
    <property type="entry name" value="ArsP_1"/>
    <property type="match status" value="1"/>
</dbReference>
<comment type="similarity">
    <text evidence="2">Belongs to the UPF0718 family.</text>
</comment>
<dbReference type="PANTHER" id="PTHR34184">
    <property type="entry name" value="UPF0718 PROTEIN YCGR"/>
    <property type="match status" value="1"/>
</dbReference>
<comment type="caution">
    <text evidence="8">The sequence shown here is derived from an EMBL/GenBank/DDBJ whole genome shotgun (WGS) entry which is preliminary data.</text>
</comment>
<evidence type="ECO:0000256" key="6">
    <source>
        <dbReference type="ARBA" id="ARBA00023136"/>
    </source>
</evidence>
<feature type="transmembrane region" description="Helical" evidence="7">
    <location>
        <begin position="397"/>
        <end position="421"/>
    </location>
</feature>
<reference evidence="8" key="1">
    <citation type="submission" date="2023-08" db="EMBL/GenBank/DDBJ databases">
        <authorList>
            <person name="Audoor S."/>
            <person name="Bilcke G."/>
        </authorList>
    </citation>
    <scope>NUCLEOTIDE SEQUENCE</scope>
</reference>
<keyword evidence="4 7" id="KW-0812">Transmembrane</keyword>
<comment type="similarity">
    <text evidence="7">Belongs to the calreticulin family.</text>
</comment>
<name>A0AAD2FJ64_9STRA</name>
<dbReference type="Gene3D" id="2.10.250.10">
    <property type="entry name" value="Calreticulin/calnexin, P domain"/>
    <property type="match status" value="1"/>
</dbReference>
<sequence length="495" mass="53041">MRHPSLHYLLFTILLLLCIHSSRAHESCCKHKLGGQEPQVSEFIADPNDTAPEEFEGQRRYLVDPNDFRPDDWDSEDDGEWEPNTILNPDYDWKPRQIPNPNYVPPATYWDKLLTEIKMSIPWLTLGVIVTGFTSMSISLPPFKNALDWWKNKSNRPSNGRMTSIGSTSLAAMLGLATPLCSCGALPVAAGFWNEGVPLGSVVSFLVASQSAGIDSAAITYGLLGPLAVFSRLAGAMILAIVAGECLPKVASLNSKQASSGKCSASKGNQIESTSSFKAFLEVLADTAYEVFPSVLLGLALSTYVVHFHPNFFNPGTLASRGATTGVFMRWLLLATAVPMQLCEHTTVTLAAAIQKSGGSPGLAFGFLLSAPAVNLPTQALLTQKVMEVEGKGSPNIGLRIAIAVSGTALILSYVVDFFNLDLLIQEEASSDVGSMSFPDVYSTLCPWLAGLLFLVGVGRAHFSTLYSKLIGSASSIDAHGTDGCCNPSKEVKVD</sequence>
<evidence type="ECO:0000256" key="5">
    <source>
        <dbReference type="ARBA" id="ARBA00022989"/>
    </source>
</evidence>
<evidence type="ECO:0000313" key="9">
    <source>
        <dbReference type="Proteomes" id="UP001295423"/>
    </source>
</evidence>
<dbReference type="GO" id="GO:0005783">
    <property type="term" value="C:endoplasmic reticulum"/>
    <property type="evidence" value="ECO:0007669"/>
    <property type="project" value="InterPro"/>
</dbReference>
<dbReference type="AlphaFoldDB" id="A0AAD2FJ64"/>
<dbReference type="GO" id="GO:0005509">
    <property type="term" value="F:calcium ion binding"/>
    <property type="evidence" value="ECO:0007669"/>
    <property type="project" value="InterPro"/>
</dbReference>
<dbReference type="InterPro" id="IPR001580">
    <property type="entry name" value="Calret/calnex"/>
</dbReference>
<proteinExistence type="inferred from homology"/>
<keyword evidence="7" id="KW-0256">Endoplasmic reticulum</keyword>
<keyword evidence="7" id="KW-0143">Chaperone</keyword>
<feature type="chain" id="PRO_5041773194" evidence="7">
    <location>
        <begin position="25"/>
        <end position="495"/>
    </location>
</feature>
<evidence type="ECO:0000256" key="4">
    <source>
        <dbReference type="ARBA" id="ARBA00022692"/>
    </source>
</evidence>
<dbReference type="EMBL" id="CAKOGP040000446">
    <property type="protein sequence ID" value="CAJ1935044.1"/>
    <property type="molecule type" value="Genomic_DNA"/>
</dbReference>
<evidence type="ECO:0000256" key="1">
    <source>
        <dbReference type="ARBA" id="ARBA00004651"/>
    </source>
</evidence>
<organism evidence="8 9">
    <name type="scientific">Cylindrotheca closterium</name>
    <dbReference type="NCBI Taxonomy" id="2856"/>
    <lineage>
        <taxon>Eukaryota</taxon>
        <taxon>Sar</taxon>
        <taxon>Stramenopiles</taxon>
        <taxon>Ochrophyta</taxon>
        <taxon>Bacillariophyta</taxon>
        <taxon>Bacillariophyceae</taxon>
        <taxon>Bacillariophycidae</taxon>
        <taxon>Bacillariales</taxon>
        <taxon>Bacillariaceae</taxon>
        <taxon>Cylindrotheca</taxon>
    </lineage>
</organism>
<gene>
    <name evidence="8" type="ORF">CYCCA115_LOCUS4381</name>
</gene>
<accession>A0AAD2FJ64</accession>
<keyword evidence="5 7" id="KW-1133">Transmembrane helix</keyword>
<feature type="transmembrane region" description="Helical" evidence="7">
    <location>
        <begin position="441"/>
        <end position="459"/>
    </location>
</feature>
<feature type="transmembrane region" description="Helical" evidence="7">
    <location>
        <begin position="164"/>
        <end position="193"/>
    </location>
</feature>
<evidence type="ECO:0000256" key="7">
    <source>
        <dbReference type="RuleBase" id="RU362126"/>
    </source>
</evidence>
<dbReference type="GO" id="GO:0006457">
    <property type="term" value="P:protein folding"/>
    <property type="evidence" value="ECO:0007669"/>
    <property type="project" value="InterPro"/>
</dbReference>